<dbReference type="CDD" id="cd08645">
    <property type="entry name" value="FMT_core_GART"/>
    <property type="match status" value="1"/>
</dbReference>
<reference evidence="7" key="1">
    <citation type="submission" date="2017-05" db="EMBL/GenBank/DDBJ databases">
        <title>Complete and WGS of Bordetella genogroups.</title>
        <authorList>
            <person name="Spilker T."/>
            <person name="Lipuma J."/>
        </authorList>
    </citation>
    <scope>NUCLEOTIDE SEQUENCE [LARGE SCALE GENOMIC DNA]</scope>
    <source>
        <strain evidence="7">AU16122</strain>
    </source>
</reference>
<dbReference type="GO" id="GO:0006189">
    <property type="term" value="P:'de novo' IMP biosynthetic process"/>
    <property type="evidence" value="ECO:0007669"/>
    <property type="project" value="UniProtKB-UniRule"/>
</dbReference>
<dbReference type="Pfam" id="PF00551">
    <property type="entry name" value="Formyl_trans_N"/>
    <property type="match status" value="1"/>
</dbReference>
<dbReference type="AlphaFoldDB" id="A0A261SCF7"/>
<organism evidence="6 7">
    <name type="scientific">Bordetella genomosp. 10</name>
    <dbReference type="NCBI Taxonomy" id="1416804"/>
    <lineage>
        <taxon>Bacteria</taxon>
        <taxon>Pseudomonadati</taxon>
        <taxon>Pseudomonadota</taxon>
        <taxon>Betaproteobacteria</taxon>
        <taxon>Burkholderiales</taxon>
        <taxon>Alcaligenaceae</taxon>
        <taxon>Bordetella</taxon>
    </lineage>
</organism>
<feature type="site" description="Raises pKa of active site His" evidence="4">
    <location>
        <position position="184"/>
    </location>
</feature>
<keyword evidence="7" id="KW-1185">Reference proteome</keyword>
<dbReference type="PIRSF" id="PIRSF036480">
    <property type="entry name" value="FormyFH4_hydr"/>
    <property type="match status" value="1"/>
</dbReference>
<dbReference type="UniPathway" id="UPA00074">
    <property type="reaction ID" value="UER00126"/>
</dbReference>
<dbReference type="NCBIfam" id="TIGR00639">
    <property type="entry name" value="PurN"/>
    <property type="match status" value="1"/>
</dbReference>
<evidence type="ECO:0000259" key="5">
    <source>
        <dbReference type="Pfam" id="PF00551"/>
    </source>
</evidence>
<dbReference type="InterPro" id="IPR004607">
    <property type="entry name" value="GART"/>
</dbReference>
<comment type="function">
    <text evidence="4">Catalyzes the transfer of a formyl group from 10-formyltetrahydrofolate to 5-phospho-ribosyl-glycinamide (GAR), producing 5-phospho-ribosyl-N-formylglycinamide (FGAR) and tetrahydrofolate.</text>
</comment>
<protein>
    <recommendedName>
        <fullName evidence="4">Phosphoribosylglycinamide formyltransferase</fullName>
        <ecNumber evidence="4">2.1.2.2</ecNumber>
    </recommendedName>
    <alternativeName>
        <fullName evidence="4">5'-phosphoribosylglycinamide transformylase</fullName>
    </alternativeName>
    <alternativeName>
        <fullName evidence="4">GAR transformylase</fullName>
        <shortName evidence="4">GART</shortName>
    </alternativeName>
</protein>
<dbReference type="EC" id="2.1.2.2" evidence="4"/>
<comment type="similarity">
    <text evidence="4">Belongs to the GART family.</text>
</comment>
<comment type="catalytic activity">
    <reaction evidence="4">
        <text>N(1)-(5-phospho-beta-D-ribosyl)glycinamide + (6R)-10-formyltetrahydrofolate = N(2)-formyl-N(1)-(5-phospho-beta-D-ribosyl)glycinamide + (6S)-5,6,7,8-tetrahydrofolate + H(+)</text>
        <dbReference type="Rhea" id="RHEA:15053"/>
        <dbReference type="ChEBI" id="CHEBI:15378"/>
        <dbReference type="ChEBI" id="CHEBI:57453"/>
        <dbReference type="ChEBI" id="CHEBI:143788"/>
        <dbReference type="ChEBI" id="CHEBI:147286"/>
        <dbReference type="ChEBI" id="CHEBI:195366"/>
        <dbReference type="EC" id="2.1.2.2"/>
    </reaction>
</comment>
<evidence type="ECO:0000313" key="6">
    <source>
        <dbReference type="EMBL" id="OZI35026.1"/>
    </source>
</evidence>
<sequence>MQRWFHDVEFTILHRAVPRPPLTVFTGSPILAQSAPDTGRRRIVILISGRGSNMSSLVDACGREGWPADIVAVIANRPDAAGLAWARERGLPTAAVNHRDYDGREAFDAALATEIDRYAPDFVILAGFMRVLTPTFVNHYAGRLVNIHPSLLPAFPGLHTHAQALATGVRAHGCTVHFVTPLLDHGPIIAQGWVPVLAGDTPESLAERVLQVEHRVYPAAVRWLAEGRVSVTPDHRVEVRGEPDRLFGLAAG</sequence>
<dbReference type="EMBL" id="NEVM01000002">
    <property type="protein sequence ID" value="OZI35026.1"/>
    <property type="molecule type" value="Genomic_DNA"/>
</dbReference>
<feature type="binding site" evidence="4">
    <location>
        <position position="104"/>
    </location>
    <ligand>
        <name>(6R)-10-formyltetrahydrofolate</name>
        <dbReference type="ChEBI" id="CHEBI:195366"/>
    </ligand>
</feature>
<evidence type="ECO:0000256" key="1">
    <source>
        <dbReference type="ARBA" id="ARBA00005054"/>
    </source>
</evidence>
<feature type="binding site" evidence="4">
    <location>
        <position position="146"/>
    </location>
    <ligand>
        <name>(6R)-10-formyltetrahydrofolate</name>
        <dbReference type="ChEBI" id="CHEBI:195366"/>
    </ligand>
</feature>
<dbReference type="HAMAP" id="MF_01930">
    <property type="entry name" value="PurN"/>
    <property type="match status" value="1"/>
</dbReference>
<dbReference type="InterPro" id="IPR002376">
    <property type="entry name" value="Formyl_transf_N"/>
</dbReference>
<dbReference type="GO" id="GO:0004644">
    <property type="term" value="F:phosphoribosylglycinamide formyltransferase activity"/>
    <property type="evidence" value="ECO:0007669"/>
    <property type="project" value="UniProtKB-UniRule"/>
</dbReference>
<keyword evidence="3 4" id="KW-0658">Purine biosynthesis</keyword>
<evidence type="ECO:0000313" key="7">
    <source>
        <dbReference type="Proteomes" id="UP000216020"/>
    </source>
</evidence>
<comment type="pathway">
    <text evidence="1 4">Purine metabolism; IMP biosynthesis via de novo pathway; N(2)-formyl-N(1)-(5-phospho-D-ribosyl)glycinamide from N(1)-(5-phospho-D-ribosyl)glycinamide (10-formyl THF route): step 1/1.</text>
</comment>
<comment type="caution">
    <text evidence="4">Lacks conserved residue(s) required for the propagation of feature annotation.</text>
</comment>
<feature type="domain" description="Formyl transferase N-terminal" evidence="5">
    <location>
        <begin position="42"/>
        <end position="221"/>
    </location>
</feature>
<proteinExistence type="inferred from homology"/>
<keyword evidence="2 4" id="KW-0808">Transferase</keyword>
<evidence type="ECO:0000256" key="4">
    <source>
        <dbReference type="HAMAP-Rule" id="MF_01930"/>
    </source>
</evidence>
<feature type="active site" description="Proton donor" evidence="4">
    <location>
        <position position="148"/>
    </location>
</feature>
<dbReference type="GO" id="GO:0005829">
    <property type="term" value="C:cytosol"/>
    <property type="evidence" value="ECO:0007669"/>
    <property type="project" value="TreeGrafter"/>
</dbReference>
<comment type="caution">
    <text evidence="6">The sequence shown here is derived from an EMBL/GenBank/DDBJ whole genome shotgun (WGS) entry which is preliminary data.</text>
</comment>
<evidence type="ECO:0000256" key="3">
    <source>
        <dbReference type="ARBA" id="ARBA00022755"/>
    </source>
</evidence>
<dbReference type="OrthoDB" id="9806170at2"/>
<evidence type="ECO:0000256" key="2">
    <source>
        <dbReference type="ARBA" id="ARBA00022679"/>
    </source>
</evidence>
<dbReference type="PANTHER" id="PTHR43369:SF2">
    <property type="entry name" value="PHOSPHORIBOSYLGLYCINAMIDE FORMYLTRANSFERASE"/>
    <property type="match status" value="1"/>
</dbReference>
<dbReference type="InterPro" id="IPR036477">
    <property type="entry name" value="Formyl_transf_N_sf"/>
</dbReference>
<dbReference type="PANTHER" id="PTHR43369">
    <property type="entry name" value="PHOSPHORIBOSYLGLYCINAMIDE FORMYLTRANSFERASE"/>
    <property type="match status" value="1"/>
</dbReference>
<name>A0A261SCF7_9BORD</name>
<dbReference type="Gene3D" id="3.40.50.170">
    <property type="entry name" value="Formyl transferase, N-terminal domain"/>
    <property type="match status" value="1"/>
</dbReference>
<feature type="binding site" evidence="4">
    <location>
        <begin position="51"/>
        <end position="53"/>
    </location>
    <ligand>
        <name>N(1)-(5-phospho-beta-D-ribosyl)glycinamide</name>
        <dbReference type="ChEBI" id="CHEBI:143788"/>
    </ligand>
</feature>
<accession>A0A261SCF7</accession>
<dbReference type="Proteomes" id="UP000216020">
    <property type="component" value="Unassembled WGS sequence"/>
</dbReference>
<gene>
    <name evidence="4" type="primary">purN</name>
    <name evidence="6" type="ORF">CAL29_11165</name>
</gene>
<dbReference type="SUPFAM" id="SSF53328">
    <property type="entry name" value="Formyltransferase"/>
    <property type="match status" value="1"/>
</dbReference>